<feature type="domain" description="Transposase InsH N-terminal" evidence="1">
    <location>
        <begin position="22"/>
        <end position="64"/>
    </location>
</feature>
<sequence length="72" mass="8443">MMTEQKSRQNRMLCVLMEDLVPELRKLDAAIDFSFIYEIMRPVYSDIGRSSVDPAILVKMLLINRPFIPNLR</sequence>
<organism evidence="2 3">
    <name type="scientific">Dehalobacter restrictus (strain DSM 9455 / PER-K23)</name>
    <dbReference type="NCBI Taxonomy" id="871738"/>
    <lineage>
        <taxon>Bacteria</taxon>
        <taxon>Bacillati</taxon>
        <taxon>Bacillota</taxon>
        <taxon>Clostridia</taxon>
        <taxon>Eubacteriales</taxon>
        <taxon>Desulfitobacteriaceae</taxon>
        <taxon>Dehalobacter</taxon>
    </lineage>
</organism>
<gene>
    <name evidence="2" type="ORF">DEHRE_06800</name>
</gene>
<dbReference type="EMBL" id="CP007033">
    <property type="protein sequence ID" value="AHF09823.1"/>
    <property type="molecule type" value="Genomic_DNA"/>
</dbReference>
<reference evidence="2 3" key="1">
    <citation type="journal article" date="2013" name="Stand. Genomic Sci.">
        <title>Complete genome sequence of Dehalobacter restrictus PER-K23(T.).</title>
        <authorList>
            <person name="Kruse T."/>
            <person name="Maillard J."/>
            <person name="Goodwin L."/>
            <person name="Woyke T."/>
            <person name="Teshima H."/>
            <person name="Bruce D."/>
            <person name="Detter C."/>
            <person name="Tapia R."/>
            <person name="Han C."/>
            <person name="Huntemann M."/>
            <person name="Wei C.L."/>
            <person name="Han J."/>
            <person name="Chen A."/>
            <person name="Kyrpides N."/>
            <person name="Szeto E."/>
            <person name="Markowitz V."/>
            <person name="Ivanova N."/>
            <person name="Pagani I."/>
            <person name="Pati A."/>
            <person name="Pitluck S."/>
            <person name="Nolan M."/>
            <person name="Holliger C."/>
            <person name="Smidt H."/>
        </authorList>
    </citation>
    <scope>NUCLEOTIDE SEQUENCE [LARGE SCALE GENOMIC DNA]</scope>
    <source>
        <strain evidence="3">DSM 9455</strain>
    </source>
</reference>
<protein>
    <submittedName>
        <fullName evidence="2">Transposase</fullName>
    </submittedName>
</protein>
<dbReference type="Proteomes" id="UP000018934">
    <property type="component" value="Chromosome"/>
</dbReference>
<evidence type="ECO:0000313" key="2">
    <source>
        <dbReference type="EMBL" id="AHF09823.1"/>
    </source>
</evidence>
<evidence type="ECO:0000259" key="1">
    <source>
        <dbReference type="Pfam" id="PF05598"/>
    </source>
</evidence>
<name>A0ABN4BQV8_DEHRP</name>
<dbReference type="InterPro" id="IPR008490">
    <property type="entry name" value="Transposase_InsH_N"/>
</dbReference>
<evidence type="ECO:0000313" key="3">
    <source>
        <dbReference type="Proteomes" id="UP000018934"/>
    </source>
</evidence>
<keyword evidence="3" id="KW-1185">Reference proteome</keyword>
<proteinExistence type="predicted"/>
<dbReference type="Pfam" id="PF05598">
    <property type="entry name" value="DUF772"/>
    <property type="match status" value="1"/>
</dbReference>
<accession>A0ABN4BQV8</accession>